<dbReference type="AlphaFoldDB" id="A0A2G5BJ69"/>
<dbReference type="Proteomes" id="UP000242474">
    <property type="component" value="Unassembled WGS sequence"/>
</dbReference>
<sequence length="683" mass="74607">MDNSEDEKSRRRLICLDTESSICLSFDKSTYDNVSAGPSNSSGNMVNSNMHKMTQNNYPMSVSSENQFVPRIRQINGSNDSQHYEDARSISSNDQSMTTADMIFSEDDNMFARRRYGNADLDLELQAAVDQMLQGTPSPVIRPYRPFYFGRRQIAFASESPESLGDSEMLPKPSIPQRVLLQGRLLYAKMAGAFARRRVPSLPDDSVEPRFEEVDDNETKQQTMDGRSSAVEKPQGKCAECMGRLPQTDVAPSRMARMLAPIVQYMQRRPMAALGIILGALVALLVVIVIILVVCVLPFLISSTLEDVSFTVTSFHAIAPAPVSRALSLKKLTTSLSSADSSGHDPHLHEEVDLPVSDFQADSENHGLRKREIVSLTPHSLVPTHTNTAKTIAKSKDVARHIASFKPQLKAAEIVPHATNAIHNHPSPTALSSNDNRIARHAENVVTITHTSMSIIHLTPNSVTPAQDAAIAKPTNINKAHDAEVLPMTYTMQVAGNLTSGGPIGIDIEFTEPLRMYWRDAEVGTIKQPELIRVPGRGTAQWKWPPFEVSIPHAPLIASTSSAHGNKKLVIPHKEPSKSLSPESLMIASGSDRVQGTANNAFAQRSALGGNMALERAAAEQGSAGNEDGLSDWFAAIQAHRSFTMQWKSHVRASGMGMHSNNVKFEKTVHIVCAVTKDCVVSG</sequence>
<organism evidence="3 4">
    <name type="scientific">Coemansia reversa (strain ATCC 12441 / NRRL 1564)</name>
    <dbReference type="NCBI Taxonomy" id="763665"/>
    <lineage>
        <taxon>Eukaryota</taxon>
        <taxon>Fungi</taxon>
        <taxon>Fungi incertae sedis</taxon>
        <taxon>Zoopagomycota</taxon>
        <taxon>Kickxellomycotina</taxon>
        <taxon>Kickxellomycetes</taxon>
        <taxon>Kickxellales</taxon>
        <taxon>Kickxellaceae</taxon>
        <taxon>Coemansia</taxon>
    </lineage>
</organism>
<name>A0A2G5BJ69_COERN</name>
<evidence type="ECO:0000256" key="1">
    <source>
        <dbReference type="SAM" id="MobiDB-lite"/>
    </source>
</evidence>
<keyword evidence="2" id="KW-1133">Transmembrane helix</keyword>
<keyword evidence="4" id="KW-1185">Reference proteome</keyword>
<reference evidence="3 4" key="1">
    <citation type="journal article" date="2015" name="Genome Biol. Evol.">
        <title>Phylogenomic analyses indicate that early fungi evolved digesting cell walls of algal ancestors of land plants.</title>
        <authorList>
            <person name="Chang Y."/>
            <person name="Wang S."/>
            <person name="Sekimoto S."/>
            <person name="Aerts A.L."/>
            <person name="Choi C."/>
            <person name="Clum A."/>
            <person name="LaButti K.M."/>
            <person name="Lindquist E.A."/>
            <person name="Yee Ngan C."/>
            <person name="Ohm R.A."/>
            <person name="Salamov A.A."/>
            <person name="Grigoriev I.V."/>
            <person name="Spatafora J.W."/>
            <person name="Berbee M.L."/>
        </authorList>
    </citation>
    <scope>NUCLEOTIDE SEQUENCE [LARGE SCALE GENOMIC DNA]</scope>
    <source>
        <strain evidence="3 4">NRRL 1564</strain>
    </source>
</reference>
<dbReference type="OrthoDB" id="10039566at2759"/>
<evidence type="ECO:0000313" key="4">
    <source>
        <dbReference type="Proteomes" id="UP000242474"/>
    </source>
</evidence>
<proteinExistence type="predicted"/>
<protein>
    <submittedName>
        <fullName evidence="3">Uncharacterized protein</fullName>
    </submittedName>
</protein>
<feature type="region of interest" description="Disordered" evidence="1">
    <location>
        <begin position="205"/>
        <end position="233"/>
    </location>
</feature>
<evidence type="ECO:0000256" key="2">
    <source>
        <dbReference type="SAM" id="Phobius"/>
    </source>
</evidence>
<accession>A0A2G5BJ69</accession>
<dbReference type="EMBL" id="KZ303488">
    <property type="protein sequence ID" value="PIA18797.1"/>
    <property type="molecule type" value="Genomic_DNA"/>
</dbReference>
<keyword evidence="2" id="KW-0472">Membrane</keyword>
<feature type="transmembrane region" description="Helical" evidence="2">
    <location>
        <begin position="272"/>
        <end position="301"/>
    </location>
</feature>
<evidence type="ECO:0000313" key="3">
    <source>
        <dbReference type="EMBL" id="PIA18797.1"/>
    </source>
</evidence>
<gene>
    <name evidence="3" type="ORF">COEREDRAFT_13406</name>
</gene>
<keyword evidence="2" id="KW-0812">Transmembrane</keyword>